<dbReference type="STRING" id="1122938.SAMN05660772_00415"/>
<dbReference type="Proteomes" id="UP000192408">
    <property type="component" value="Unassembled WGS sequence"/>
</dbReference>
<dbReference type="RefSeq" id="WP_084255752.1">
    <property type="nucleotide sequence ID" value="NZ_FWWV01000002.1"/>
</dbReference>
<name>A0A1W1UEN6_9PAST</name>
<reference evidence="3" key="1">
    <citation type="submission" date="2017-04" db="EMBL/GenBank/DDBJ databases">
        <authorList>
            <person name="Varghese N."/>
            <person name="Submissions S."/>
        </authorList>
    </citation>
    <scope>NUCLEOTIDE SEQUENCE [LARGE SCALE GENOMIC DNA]</scope>
    <source>
        <strain evidence="3">DSM 23072</strain>
    </source>
</reference>
<accession>A0A1W1UEN6</accession>
<feature type="domain" description="DUF7832" evidence="1">
    <location>
        <begin position="2"/>
        <end position="113"/>
    </location>
</feature>
<organism evidence="2 3">
    <name type="scientific">Pasteurella testudinis DSM 23072</name>
    <dbReference type="NCBI Taxonomy" id="1122938"/>
    <lineage>
        <taxon>Bacteria</taxon>
        <taxon>Pseudomonadati</taxon>
        <taxon>Pseudomonadota</taxon>
        <taxon>Gammaproteobacteria</taxon>
        <taxon>Pasteurellales</taxon>
        <taxon>Pasteurellaceae</taxon>
        <taxon>Pasteurella</taxon>
    </lineage>
</organism>
<evidence type="ECO:0000313" key="2">
    <source>
        <dbReference type="EMBL" id="SMB79556.1"/>
    </source>
</evidence>
<dbReference type="Pfam" id="PF25191">
    <property type="entry name" value="DUF7832"/>
    <property type="match status" value="1"/>
</dbReference>
<dbReference type="InterPro" id="IPR057154">
    <property type="entry name" value="DUF7832"/>
</dbReference>
<gene>
    <name evidence="2" type="ORF">SAMN05660772_00415</name>
</gene>
<proteinExistence type="predicted"/>
<protein>
    <recommendedName>
        <fullName evidence="1">DUF7832 domain-containing protein</fullName>
    </recommendedName>
</protein>
<sequence length="142" mass="16979">MKYDDIKWHLNEDYPNDLPVNNALTHMGLFMHWIINNDLTSCLLKENFQREIEQVKSNQITGSEFIQKCCDEKLTSDDFNTNGNEFAQYYYSSDKYFDDYVDHSNPNLPTIFHEPNNLEKYNEISNIISKRYNEFLNKNLKM</sequence>
<dbReference type="AlphaFoldDB" id="A0A1W1UEN6"/>
<evidence type="ECO:0000313" key="3">
    <source>
        <dbReference type="Proteomes" id="UP000192408"/>
    </source>
</evidence>
<dbReference type="EMBL" id="FWWV01000002">
    <property type="protein sequence ID" value="SMB79556.1"/>
    <property type="molecule type" value="Genomic_DNA"/>
</dbReference>
<evidence type="ECO:0000259" key="1">
    <source>
        <dbReference type="Pfam" id="PF25191"/>
    </source>
</evidence>
<keyword evidence="3" id="KW-1185">Reference proteome</keyword>